<dbReference type="EMBL" id="AP022038">
    <property type="protein sequence ID" value="BBR40158.1"/>
    <property type="molecule type" value="Genomic_DNA"/>
</dbReference>
<dbReference type="CDD" id="cd03786">
    <property type="entry name" value="GTB_UDP-GlcNAc_2-Epimerase"/>
    <property type="match status" value="1"/>
</dbReference>
<evidence type="ECO:0000313" key="3">
    <source>
        <dbReference type="Proteomes" id="UP000515442"/>
    </source>
</evidence>
<dbReference type="InterPro" id="IPR029767">
    <property type="entry name" value="WecB-like"/>
</dbReference>
<dbReference type="Proteomes" id="UP000515442">
    <property type="component" value="Chromosome"/>
</dbReference>
<dbReference type="InterPro" id="IPR003331">
    <property type="entry name" value="UDP_GlcNAc_Epimerase_2_dom"/>
</dbReference>
<feature type="domain" description="UDP-N-acetylglucosamine 2-epimerase" evidence="1">
    <location>
        <begin position="24"/>
        <end position="366"/>
    </location>
</feature>
<dbReference type="SUPFAM" id="SSF53756">
    <property type="entry name" value="UDP-Glycosyltransferase/glycogen phosphorylase"/>
    <property type="match status" value="1"/>
</dbReference>
<organism evidence="2 3">
    <name type="scientific">Aeromonas veronii</name>
    <dbReference type="NCBI Taxonomy" id="654"/>
    <lineage>
        <taxon>Bacteria</taxon>
        <taxon>Pseudomonadati</taxon>
        <taxon>Pseudomonadota</taxon>
        <taxon>Gammaproteobacteria</taxon>
        <taxon>Aeromonadales</taxon>
        <taxon>Aeromonadaceae</taxon>
        <taxon>Aeromonas</taxon>
    </lineage>
</organism>
<evidence type="ECO:0000313" key="2">
    <source>
        <dbReference type="EMBL" id="BBR40158.1"/>
    </source>
</evidence>
<dbReference type="AlphaFoldDB" id="A0A6S5CB05"/>
<dbReference type="Gene3D" id="3.40.50.2000">
    <property type="entry name" value="Glycogen Phosphorylase B"/>
    <property type="match status" value="2"/>
</dbReference>
<protein>
    <submittedName>
        <fullName evidence="2">UDP-N-acetyl glucosamine 2-epimerase</fullName>
    </submittedName>
</protein>
<dbReference type="PANTHER" id="PTHR43174:SF3">
    <property type="entry name" value="UDP-N-ACETYLGLUCOSAMINE 2-EPIMERASE"/>
    <property type="match status" value="1"/>
</dbReference>
<dbReference type="NCBIfam" id="TIGR03568">
    <property type="entry name" value="NeuC_NnaA"/>
    <property type="match status" value="1"/>
</dbReference>
<dbReference type="InterPro" id="IPR020004">
    <property type="entry name" value="UDP-GlcNAc_Epase"/>
</dbReference>
<evidence type="ECO:0000259" key="1">
    <source>
        <dbReference type="Pfam" id="PF02350"/>
    </source>
</evidence>
<dbReference type="GO" id="GO:0006047">
    <property type="term" value="P:UDP-N-acetylglucosamine metabolic process"/>
    <property type="evidence" value="ECO:0007669"/>
    <property type="project" value="InterPro"/>
</dbReference>
<dbReference type="PANTHER" id="PTHR43174">
    <property type="entry name" value="UDP-N-ACETYLGLUCOSAMINE 2-EPIMERASE"/>
    <property type="match status" value="1"/>
</dbReference>
<proteinExistence type="predicted"/>
<reference evidence="2 3" key="1">
    <citation type="submission" date="2019-12" db="EMBL/GenBank/DDBJ databases">
        <title>complete genome sequences of Aeromonas veronii str. WP3-W19-ESBL-03 isolated from wastewater treatment plant effluent.</title>
        <authorList>
            <person name="Sekizuka T."/>
            <person name="Itokawa K."/>
            <person name="Yatsu K."/>
            <person name="Inamine Y."/>
            <person name="Kuroda M."/>
        </authorList>
    </citation>
    <scope>NUCLEOTIDE SEQUENCE [LARGE SCALE GENOMIC DNA]</scope>
    <source>
        <strain evidence="2 3">WP3-W19-ESBL-03</strain>
    </source>
</reference>
<sequence>MANTIAVFTGTRAEYGLLYWLMKDIAADPDLELKLIVSGTHLSPEFGLTYQQIEQDGFKIDERIEMLLSSDTSVGVVKSMGVALLGLADALARLQPDVLVILGDRFEALAAAQAAMLQRIPVAHLHGGEITEGAYDDAIRHAITKLSYLHFTAAEPYRQRVIQLGEAPERVFNVGAVGLDHIIKTPLLSMDELQSSLGFTLDSPFFVVTYHPVTLADEPARESFSALLAALDNYPDHQVILTYPNADDGGRAIIPLLEQYAAANPARVLAIPSLGYRRYLSAVKHCAAVIGNSSSGIIEVPSLGVPTINIGQRQQGRLAAKSVLHCDAKAEVITQCIAKALQPMGPDAYVNPYGAGDASGQIVARLKHFAIPTIKQFHDLDRSPSP</sequence>
<dbReference type="GO" id="GO:0004553">
    <property type="term" value="F:hydrolase activity, hydrolyzing O-glycosyl compounds"/>
    <property type="evidence" value="ECO:0007669"/>
    <property type="project" value="InterPro"/>
</dbReference>
<gene>
    <name evidence="2" type="primary">neuC</name>
    <name evidence="2" type="ORF">WP3W19E03_26830</name>
</gene>
<dbReference type="RefSeq" id="WP_182937717.1">
    <property type="nucleotide sequence ID" value="NZ_AP022038.1"/>
</dbReference>
<dbReference type="Pfam" id="PF02350">
    <property type="entry name" value="Epimerase_2"/>
    <property type="match status" value="1"/>
</dbReference>
<name>A0A6S5CB05_AERVE</name>
<accession>A0A6S5CB05</accession>